<feature type="domain" description="N-acetyltransferase" evidence="1">
    <location>
        <begin position="1"/>
        <end position="139"/>
    </location>
</feature>
<organism evidence="2 3">
    <name type="scientific">Paenibacillus glycinis</name>
    <dbReference type="NCBI Taxonomy" id="2697035"/>
    <lineage>
        <taxon>Bacteria</taxon>
        <taxon>Bacillati</taxon>
        <taxon>Bacillota</taxon>
        <taxon>Bacilli</taxon>
        <taxon>Bacillales</taxon>
        <taxon>Paenibacillaceae</taxon>
        <taxon>Paenibacillus</taxon>
    </lineage>
</organism>
<dbReference type="InterPro" id="IPR000182">
    <property type="entry name" value="GNAT_dom"/>
</dbReference>
<dbReference type="RefSeq" id="WP_161743699.1">
    <property type="nucleotide sequence ID" value="NZ_JAAAMV010000009.1"/>
</dbReference>
<keyword evidence="3" id="KW-1185">Reference proteome</keyword>
<dbReference type="CDD" id="cd04301">
    <property type="entry name" value="NAT_SF"/>
    <property type="match status" value="1"/>
</dbReference>
<name>A0ABW9XQG4_9BACL</name>
<dbReference type="SUPFAM" id="SSF55729">
    <property type="entry name" value="Acyl-CoA N-acyltransferases (Nat)"/>
    <property type="match status" value="1"/>
</dbReference>
<evidence type="ECO:0000313" key="3">
    <source>
        <dbReference type="Proteomes" id="UP000665561"/>
    </source>
</evidence>
<evidence type="ECO:0000313" key="2">
    <source>
        <dbReference type="EMBL" id="NBD24892.1"/>
    </source>
</evidence>
<dbReference type="Pfam" id="PF00583">
    <property type="entry name" value="Acetyltransf_1"/>
    <property type="match status" value="1"/>
</dbReference>
<accession>A0ABW9XQG4</accession>
<sequence length="139" mass="16124">MIRALMEEREWLEGYPVMKELRTHLSQRTYLDFLRKMREEGYKMFALYENNEIVALAGLSILTNFYFGKHAFIYDLVTKSTARSKGHGRELLAHIHHYARENGCGIVALGSGLANIDAHRFYETKMGYEKAAYTLIKVL</sequence>
<reference evidence="2 3" key="1">
    <citation type="submission" date="2020-01" db="EMBL/GenBank/DDBJ databases">
        <title>Paenibacillus soybeanensis sp. nov. isolated from the nodules of soybean (Glycine max(L.) Merr).</title>
        <authorList>
            <person name="Wang H."/>
        </authorList>
    </citation>
    <scope>NUCLEOTIDE SEQUENCE [LARGE SCALE GENOMIC DNA]</scope>
    <source>
        <strain evidence="2 3">T1</strain>
    </source>
</reference>
<proteinExistence type="predicted"/>
<protein>
    <submittedName>
        <fullName evidence="2">GNAT family N-acetyltransferase</fullName>
    </submittedName>
</protein>
<dbReference type="EMBL" id="JAAAMV010000009">
    <property type="protein sequence ID" value="NBD24892.1"/>
    <property type="molecule type" value="Genomic_DNA"/>
</dbReference>
<dbReference type="Proteomes" id="UP000665561">
    <property type="component" value="Unassembled WGS sequence"/>
</dbReference>
<dbReference type="PROSITE" id="PS51186">
    <property type="entry name" value="GNAT"/>
    <property type="match status" value="1"/>
</dbReference>
<dbReference type="Gene3D" id="3.40.630.30">
    <property type="match status" value="1"/>
</dbReference>
<evidence type="ECO:0000259" key="1">
    <source>
        <dbReference type="PROSITE" id="PS51186"/>
    </source>
</evidence>
<gene>
    <name evidence="2" type="ORF">GT019_13485</name>
</gene>
<comment type="caution">
    <text evidence="2">The sequence shown here is derived from an EMBL/GenBank/DDBJ whole genome shotgun (WGS) entry which is preliminary data.</text>
</comment>
<dbReference type="InterPro" id="IPR016181">
    <property type="entry name" value="Acyl_CoA_acyltransferase"/>
</dbReference>